<organism evidence="1 2">
    <name type="scientific">Massilia glaciei</name>
    <dbReference type="NCBI Taxonomy" id="1524097"/>
    <lineage>
        <taxon>Bacteria</taxon>
        <taxon>Pseudomonadati</taxon>
        <taxon>Pseudomonadota</taxon>
        <taxon>Betaproteobacteria</taxon>
        <taxon>Burkholderiales</taxon>
        <taxon>Oxalobacteraceae</taxon>
        <taxon>Telluria group</taxon>
        <taxon>Massilia</taxon>
    </lineage>
</organism>
<accession>A0A2U2HHA6</accession>
<dbReference type="Proteomes" id="UP000241421">
    <property type="component" value="Unassembled WGS sequence"/>
</dbReference>
<name>A0A2U2HHA6_9BURK</name>
<protein>
    <recommendedName>
        <fullName evidence="3">DUF86 domain-containing protein</fullName>
    </recommendedName>
</protein>
<comment type="caution">
    <text evidence="1">The sequence shown here is derived from an EMBL/GenBank/DDBJ whole genome shotgun (WGS) entry which is preliminary data.</text>
</comment>
<reference evidence="1 2" key="1">
    <citation type="submission" date="2018-04" db="EMBL/GenBank/DDBJ databases">
        <title>Massilia violaceinigra sp. nov., a novel purple-pigmented bacterium isolated from Tianshan glacier, Xinjiang, China.</title>
        <authorList>
            <person name="Wang H."/>
        </authorList>
    </citation>
    <scope>NUCLEOTIDE SEQUENCE [LARGE SCALE GENOMIC DNA]</scope>
    <source>
        <strain evidence="1 2">B448-2</strain>
    </source>
</reference>
<dbReference type="EMBL" id="PXWF02000258">
    <property type="protein sequence ID" value="PWF45060.1"/>
    <property type="molecule type" value="Genomic_DNA"/>
</dbReference>
<evidence type="ECO:0000313" key="1">
    <source>
        <dbReference type="EMBL" id="PWF45060.1"/>
    </source>
</evidence>
<sequence length="84" mass="9008">METMITDPDTAKKINALLLEVSRLLDASAGIMAESACSASEKSNYISVVGQLLSIIGLDALNEIYKMHPHLLPDGYYLPGAGQE</sequence>
<dbReference type="AlphaFoldDB" id="A0A2U2HHA6"/>
<evidence type="ECO:0008006" key="3">
    <source>
        <dbReference type="Google" id="ProtNLM"/>
    </source>
</evidence>
<evidence type="ECO:0000313" key="2">
    <source>
        <dbReference type="Proteomes" id="UP000241421"/>
    </source>
</evidence>
<gene>
    <name evidence="1" type="ORF">C7C56_018230</name>
</gene>
<proteinExistence type="predicted"/>
<keyword evidence="2" id="KW-1185">Reference proteome</keyword>